<keyword evidence="2" id="KW-1185">Reference proteome</keyword>
<evidence type="ECO:0008006" key="3">
    <source>
        <dbReference type="Google" id="ProtNLM"/>
    </source>
</evidence>
<dbReference type="AlphaFoldDB" id="A0A521FPR7"/>
<accession>A0A521FPR7</accession>
<dbReference type="OrthoDB" id="835336at2"/>
<dbReference type="EMBL" id="FXTO01000042">
    <property type="protein sequence ID" value="SMO98217.1"/>
    <property type="molecule type" value="Genomic_DNA"/>
</dbReference>
<sequence>MKLAFVTMVWRDYWLLEKWVSHNARYVNKRCLYVLNHGGDPKIDAIAAGCNVIHIPREELTIDLDRRRWDLLGGVTNGLLAFYDRVICTDVDELIAYVGSRGSLQAHLAASPADTVALSPIGLNLIPSEGVADLSGGVLAAHPQAILSAKYTKPCIVKSRVVYTIGGHGLVRGKFTIDPELLLFHLHYVTPDYAQRMAERQDIVAQSKAHNDQSDAPANVGKRFWINWSDPAMIREKEFAHFARATEVPVQDGFAACAEILNGAIKSDGKKTVVDHAIMSKAPRKVVLPQGLRGLL</sequence>
<evidence type="ECO:0000313" key="1">
    <source>
        <dbReference type="EMBL" id="SMO98217.1"/>
    </source>
</evidence>
<gene>
    <name evidence="1" type="ORF">SAMN06265173_1422</name>
</gene>
<reference evidence="1 2" key="1">
    <citation type="submission" date="2017-05" db="EMBL/GenBank/DDBJ databases">
        <authorList>
            <person name="Varghese N."/>
            <person name="Submissions S."/>
        </authorList>
    </citation>
    <scope>NUCLEOTIDE SEQUENCE [LARGE SCALE GENOMIC DNA]</scope>
    <source>
        <strain evidence="1 2">DSM 29506</strain>
    </source>
</reference>
<dbReference type="Proteomes" id="UP000316030">
    <property type="component" value="Unassembled WGS sequence"/>
</dbReference>
<dbReference type="RefSeq" id="WP_142494840.1">
    <property type="nucleotide sequence ID" value="NZ_FXTO01000042.1"/>
</dbReference>
<proteinExistence type="predicted"/>
<name>A0A521FPR7_9RHOB</name>
<organism evidence="1 2">
    <name type="scientific">Thalassovita litoralis</name>
    <dbReference type="NCBI Taxonomy" id="1010611"/>
    <lineage>
        <taxon>Bacteria</taxon>
        <taxon>Pseudomonadati</taxon>
        <taxon>Pseudomonadota</taxon>
        <taxon>Alphaproteobacteria</taxon>
        <taxon>Rhodobacterales</taxon>
        <taxon>Roseobacteraceae</taxon>
        <taxon>Thalassovita</taxon>
    </lineage>
</organism>
<protein>
    <recommendedName>
        <fullName evidence="3">Glycosyl transferase family 2</fullName>
    </recommendedName>
</protein>
<evidence type="ECO:0000313" key="2">
    <source>
        <dbReference type="Proteomes" id="UP000316030"/>
    </source>
</evidence>